<gene>
    <name evidence="2" type="ordered locus">Sulku_1527</name>
</gene>
<evidence type="ECO:0008006" key="4">
    <source>
        <dbReference type="Google" id="ProtNLM"/>
    </source>
</evidence>
<name>E4TZT2_SULKY</name>
<evidence type="ECO:0000313" key="3">
    <source>
        <dbReference type="Proteomes" id="UP000008721"/>
    </source>
</evidence>
<dbReference type="Proteomes" id="UP000008721">
    <property type="component" value="Chromosome"/>
</dbReference>
<keyword evidence="3" id="KW-1185">Reference proteome</keyword>
<dbReference type="OrthoDB" id="5328923at2"/>
<dbReference type="AlphaFoldDB" id="E4TZT2"/>
<organism evidence="2 3">
    <name type="scientific">Sulfuricurvum kujiense (strain ATCC BAA-921 / DSM 16994 / JCM 11577 / YK-1)</name>
    <dbReference type="NCBI Taxonomy" id="709032"/>
    <lineage>
        <taxon>Bacteria</taxon>
        <taxon>Pseudomonadati</taxon>
        <taxon>Campylobacterota</taxon>
        <taxon>Epsilonproteobacteria</taxon>
        <taxon>Campylobacterales</taxon>
        <taxon>Sulfurimonadaceae</taxon>
        <taxon>Sulfuricurvum</taxon>
    </lineage>
</organism>
<proteinExistence type="predicted"/>
<evidence type="ECO:0000313" key="2">
    <source>
        <dbReference type="EMBL" id="ADR34189.1"/>
    </source>
</evidence>
<accession>E4TZT2</accession>
<evidence type="ECO:0000256" key="1">
    <source>
        <dbReference type="SAM" id="MobiDB-lite"/>
    </source>
</evidence>
<sequence>MSNSNTEEFSDTKKKADNSDETLPEVITTEEAIQGYFQDLRTRVSQFSDYQNERHEIDFLLLRRFLMTAYNNLVEIDMSLTDTPVFPIRNDVLKLSQIYDQFKFRALHVKRAFFELFLDNHDVFLKYQKRRDENKESIATYDIMIRTTDASLEQVESEMKNVSIESEEYAPLMKQLKVLRAKSVDSVHNKRRLEDENIQLTLYLDMIINENEESFTKKFSSMAAVFEQEITTLLNKAAYLLDFSLWKNARKSNMISKYFSELPIQGEISSQTYLRYYLQTLNEEKLTDEHRTLIKLLPYLESLKKISVLYLSSDAESSKRLTGIFASLSVKIELQCTSDVLNAINLIKKNLPKYIFVDYQSDFKTLIKVLKNFPNYDEVTVILLVDGPNDINDERLQQGSINHIIGTRISKQSLVDKFEDIFNME</sequence>
<dbReference type="eggNOG" id="COG0249">
    <property type="taxonomic scope" value="Bacteria"/>
</dbReference>
<dbReference type="HOGENOM" id="CLU_572091_0_0_7"/>
<dbReference type="STRING" id="709032.Sulku_1527"/>
<protein>
    <recommendedName>
        <fullName evidence="4">Response regulatory domain-containing protein</fullName>
    </recommendedName>
</protein>
<dbReference type="KEGG" id="sku:Sulku_1527"/>
<reference evidence="2 3" key="1">
    <citation type="journal article" date="2012" name="Stand. Genomic Sci.">
        <title>Complete genome sequence of the sulfur compounds oxidizing chemolithoautotroph Sulfuricurvum kujiense type strain (YK-1(T)).</title>
        <authorList>
            <person name="Han C."/>
            <person name="Kotsyurbenko O."/>
            <person name="Chertkov O."/>
            <person name="Held B."/>
            <person name="Lapidus A."/>
            <person name="Nolan M."/>
            <person name="Lucas S."/>
            <person name="Hammon N."/>
            <person name="Deshpande S."/>
            <person name="Cheng J.F."/>
            <person name="Tapia R."/>
            <person name="Goodwin L.A."/>
            <person name="Pitluck S."/>
            <person name="Liolios K."/>
            <person name="Pagani I."/>
            <person name="Ivanova N."/>
            <person name="Mavromatis K."/>
            <person name="Mikhailova N."/>
            <person name="Pati A."/>
            <person name="Chen A."/>
            <person name="Palaniappan K."/>
            <person name="Land M."/>
            <person name="Hauser L."/>
            <person name="Chang Y.J."/>
            <person name="Jeffries C.D."/>
            <person name="Brambilla E.M."/>
            <person name="Rohde M."/>
            <person name="Spring S."/>
            <person name="Sikorski J."/>
            <person name="Goker M."/>
            <person name="Woyke T."/>
            <person name="Bristow J."/>
            <person name="Eisen J.A."/>
            <person name="Markowitz V."/>
            <person name="Hugenholtz P."/>
            <person name="Kyrpides N.C."/>
            <person name="Klenk H.P."/>
            <person name="Detter J.C."/>
        </authorList>
    </citation>
    <scope>NUCLEOTIDE SEQUENCE [LARGE SCALE GENOMIC DNA]</scope>
    <source>
        <strain evidence="3">ATCC BAA-921 / DSM 16994 / JCM 11577 / YK-1</strain>
    </source>
</reference>
<feature type="region of interest" description="Disordered" evidence="1">
    <location>
        <begin position="1"/>
        <end position="24"/>
    </location>
</feature>
<dbReference type="RefSeq" id="WP_013460386.1">
    <property type="nucleotide sequence ID" value="NC_014762.1"/>
</dbReference>
<dbReference type="EMBL" id="CP002355">
    <property type="protein sequence ID" value="ADR34189.1"/>
    <property type="molecule type" value="Genomic_DNA"/>
</dbReference>